<feature type="domain" description="Condensation" evidence="1">
    <location>
        <begin position="34"/>
        <end position="331"/>
    </location>
</feature>
<dbReference type="Pfam" id="PF00668">
    <property type="entry name" value="Condensation"/>
    <property type="match status" value="1"/>
</dbReference>
<dbReference type="Gene3D" id="3.30.559.30">
    <property type="entry name" value="Nonribosomal peptide synthetase, condensation domain"/>
    <property type="match status" value="1"/>
</dbReference>
<gene>
    <name evidence="2" type="ORF">BJ998_007558</name>
</gene>
<dbReference type="Gene3D" id="3.30.559.10">
    <property type="entry name" value="Chloramphenicol acetyltransferase-like domain"/>
    <property type="match status" value="1"/>
</dbReference>
<dbReference type="AlphaFoldDB" id="A0A7W9NK86"/>
<dbReference type="EMBL" id="JACHIR010000001">
    <property type="protein sequence ID" value="MBB5896362.1"/>
    <property type="molecule type" value="Genomic_DNA"/>
</dbReference>
<dbReference type="GO" id="GO:0031177">
    <property type="term" value="F:phosphopantetheine binding"/>
    <property type="evidence" value="ECO:0007669"/>
    <property type="project" value="TreeGrafter"/>
</dbReference>
<dbReference type="GO" id="GO:0044550">
    <property type="term" value="P:secondary metabolite biosynthetic process"/>
    <property type="evidence" value="ECO:0007669"/>
    <property type="project" value="TreeGrafter"/>
</dbReference>
<proteinExistence type="predicted"/>
<keyword evidence="3" id="KW-1185">Reference proteome</keyword>
<evidence type="ECO:0000313" key="2">
    <source>
        <dbReference type="EMBL" id="MBB5896362.1"/>
    </source>
</evidence>
<sequence length="422" mass="45830">MATEAIRPAIMQEQYFDSHGHVWDRPCRPVCLSYRITGDLSVDALRGALADLPVLHDALRWSFQVDGSRLTATIAESARIPLLVEDGSDLDAAMDRLHEAVVEAVHPAVAPMARAGLIRLGPADHVFVLAVDHRVADGRSATRLLQDLCERYDCHVRGAAEPPVVRAKQFSAWSVEQRETLDAAEMDRLVSYWRSHIGPTPEPARNPLPAFGQDATSNRLHTTRVELPPGFAASAGKFAADHCVTPFAVYAGILLAATRSLSGADSCVITMNCANRDLDEDDSVVGMCTTEIYVRTALHGDVAELAENFMESLFDCLDHANCPPRLLTRTVWPDADLYRQGLLILATAALDIPFPLTGVRAEPTAFRSESGMGASLLVRVLADQDPSVALMHCSADADRIETTEALGARYLAVAQELMRSVG</sequence>
<dbReference type="GO" id="GO:0043041">
    <property type="term" value="P:amino acid activation for nonribosomal peptide biosynthetic process"/>
    <property type="evidence" value="ECO:0007669"/>
    <property type="project" value="TreeGrafter"/>
</dbReference>
<dbReference type="RefSeq" id="WP_184868030.1">
    <property type="nucleotide sequence ID" value="NZ_BAAAWY010000101.1"/>
</dbReference>
<name>A0A7W9NK86_9PSEU</name>
<dbReference type="Proteomes" id="UP000585638">
    <property type="component" value="Unassembled WGS sequence"/>
</dbReference>
<organism evidence="2 3">
    <name type="scientific">Kutzneria kofuensis</name>
    <dbReference type="NCBI Taxonomy" id="103725"/>
    <lineage>
        <taxon>Bacteria</taxon>
        <taxon>Bacillati</taxon>
        <taxon>Actinomycetota</taxon>
        <taxon>Actinomycetes</taxon>
        <taxon>Pseudonocardiales</taxon>
        <taxon>Pseudonocardiaceae</taxon>
        <taxon>Kutzneria</taxon>
    </lineage>
</organism>
<dbReference type="InterPro" id="IPR001242">
    <property type="entry name" value="Condensation_dom"/>
</dbReference>
<comment type="caution">
    <text evidence="2">The sequence shown here is derived from an EMBL/GenBank/DDBJ whole genome shotgun (WGS) entry which is preliminary data.</text>
</comment>
<dbReference type="SUPFAM" id="SSF52777">
    <property type="entry name" value="CoA-dependent acyltransferases"/>
    <property type="match status" value="2"/>
</dbReference>
<dbReference type="GO" id="GO:0005737">
    <property type="term" value="C:cytoplasm"/>
    <property type="evidence" value="ECO:0007669"/>
    <property type="project" value="TreeGrafter"/>
</dbReference>
<dbReference type="InterPro" id="IPR023213">
    <property type="entry name" value="CAT-like_dom_sf"/>
</dbReference>
<dbReference type="GO" id="GO:0008610">
    <property type="term" value="P:lipid biosynthetic process"/>
    <property type="evidence" value="ECO:0007669"/>
    <property type="project" value="UniProtKB-ARBA"/>
</dbReference>
<evidence type="ECO:0000259" key="1">
    <source>
        <dbReference type="Pfam" id="PF00668"/>
    </source>
</evidence>
<evidence type="ECO:0000313" key="3">
    <source>
        <dbReference type="Proteomes" id="UP000585638"/>
    </source>
</evidence>
<dbReference type="PANTHER" id="PTHR45527:SF1">
    <property type="entry name" value="FATTY ACID SYNTHASE"/>
    <property type="match status" value="1"/>
</dbReference>
<protein>
    <recommendedName>
        <fullName evidence="1">Condensation domain-containing protein</fullName>
    </recommendedName>
</protein>
<dbReference type="PANTHER" id="PTHR45527">
    <property type="entry name" value="NONRIBOSOMAL PEPTIDE SYNTHETASE"/>
    <property type="match status" value="1"/>
</dbReference>
<dbReference type="GO" id="GO:0003824">
    <property type="term" value="F:catalytic activity"/>
    <property type="evidence" value="ECO:0007669"/>
    <property type="project" value="InterPro"/>
</dbReference>
<accession>A0A7W9NK86</accession>
<reference evidence="2 3" key="1">
    <citation type="submission" date="2020-08" db="EMBL/GenBank/DDBJ databases">
        <title>Sequencing the genomes of 1000 actinobacteria strains.</title>
        <authorList>
            <person name="Klenk H.-P."/>
        </authorList>
    </citation>
    <scope>NUCLEOTIDE SEQUENCE [LARGE SCALE GENOMIC DNA]</scope>
    <source>
        <strain evidence="2 3">DSM 43851</strain>
    </source>
</reference>